<dbReference type="InterPro" id="IPR025197">
    <property type="entry name" value="DUF4116"/>
</dbReference>
<organism evidence="3 4">
    <name type="scientific">Durusdinium trenchii</name>
    <dbReference type="NCBI Taxonomy" id="1381693"/>
    <lineage>
        <taxon>Eukaryota</taxon>
        <taxon>Sar</taxon>
        <taxon>Alveolata</taxon>
        <taxon>Dinophyceae</taxon>
        <taxon>Suessiales</taxon>
        <taxon>Symbiodiniaceae</taxon>
        <taxon>Durusdinium</taxon>
    </lineage>
</organism>
<evidence type="ECO:0000259" key="2">
    <source>
        <dbReference type="Pfam" id="PF13475"/>
    </source>
</evidence>
<proteinExistence type="predicted"/>
<evidence type="ECO:0000313" key="4">
    <source>
        <dbReference type="Proteomes" id="UP001642484"/>
    </source>
</evidence>
<name>A0ABP0K6F7_9DINO</name>
<accession>A0ABP0K6F7</accession>
<dbReference type="Proteomes" id="UP001642484">
    <property type="component" value="Unassembled WGS sequence"/>
</dbReference>
<keyword evidence="4" id="KW-1185">Reference proteome</keyword>
<protein>
    <recommendedName>
        <fullName evidence="2">DUF4116 domain-containing protein</fullName>
    </recommendedName>
</protein>
<reference evidence="3 4" key="1">
    <citation type="submission" date="2024-02" db="EMBL/GenBank/DDBJ databases">
        <authorList>
            <person name="Chen Y."/>
            <person name="Shah S."/>
            <person name="Dougan E. K."/>
            <person name="Thang M."/>
            <person name="Chan C."/>
        </authorList>
    </citation>
    <scope>NUCLEOTIDE SEQUENCE [LARGE SCALE GENOMIC DNA]</scope>
</reference>
<gene>
    <name evidence="3" type="ORF">CCMP2556_LOCUS14757</name>
</gene>
<sequence length="551" mass="61605">MDPAGVGPSLPRELKMRESEWKHNLNRPVPESLIAAQVREVVNIKGDAIRHAWHTLWEAGEAEAERWGKDHELILAAAKKDPRAIRHAGKASWNNRDFVLGMVTKNWRDLRHASEKCRGDREIAKVAIRQDPQALQFVAEELKEDPEIVYWAYQQDERAAEQYASASVFAERSFALAAAGVKAGAARVGPRMSGGSTAQINVDDAVPQQSTRNSPGTEGSQISGRLDALHSVLANHGARLLEAHSRAQALMEHLGWQAPQWPETPKVLSESALAPRMVSQWRPEPGLTFQRQLEELQRSHQAMQEMLRESKGSFNATLGDMKALWREVARLQQGQSEGPEQPPSAVSGESAILGDVHREVQSIKLHLESHPWPSRWTPEICQMEIQQLKKQQRIMETLLLTYREALSEMTQKLKEALERPSSPKLGVSLAAHARRHASERPSSKEGAKLLAENVLQFVEELHRRVRHVEDASSAKEIAEVKRQMEVLQGETLMSFHQLQQAVADLNCNKVAAEAKSLDDRGPGLAEPLQAIPEQCEPEAIQQLQSRLAELE</sequence>
<evidence type="ECO:0000256" key="1">
    <source>
        <dbReference type="SAM" id="MobiDB-lite"/>
    </source>
</evidence>
<evidence type="ECO:0000313" key="3">
    <source>
        <dbReference type="EMBL" id="CAK9022268.1"/>
    </source>
</evidence>
<feature type="compositionally biased region" description="Polar residues" evidence="1">
    <location>
        <begin position="207"/>
        <end position="222"/>
    </location>
</feature>
<comment type="caution">
    <text evidence="3">The sequence shown here is derived from an EMBL/GenBank/DDBJ whole genome shotgun (WGS) entry which is preliminary data.</text>
</comment>
<dbReference type="Pfam" id="PF13475">
    <property type="entry name" value="DUF4116"/>
    <property type="match status" value="1"/>
</dbReference>
<feature type="domain" description="DUF4116" evidence="2">
    <location>
        <begin position="95"/>
        <end position="143"/>
    </location>
</feature>
<dbReference type="EMBL" id="CAXAMN010007657">
    <property type="protein sequence ID" value="CAK9022268.1"/>
    <property type="molecule type" value="Genomic_DNA"/>
</dbReference>
<feature type="region of interest" description="Disordered" evidence="1">
    <location>
        <begin position="190"/>
        <end position="222"/>
    </location>
</feature>
<feature type="non-terminal residue" evidence="3">
    <location>
        <position position="551"/>
    </location>
</feature>